<dbReference type="OrthoDB" id="9801052at2"/>
<dbReference type="InterPro" id="IPR015422">
    <property type="entry name" value="PyrdxlP-dep_Trfase_small"/>
</dbReference>
<comment type="similarity">
    <text evidence="3">Belongs to the class-III pyridoxal-phosphate-dependent aminotransferase family.</text>
</comment>
<keyword evidence="5" id="KW-1185">Reference proteome</keyword>
<organism evidence="4 5">
    <name type="scientific">Enhydrobacter aerosaccus</name>
    <dbReference type="NCBI Taxonomy" id="225324"/>
    <lineage>
        <taxon>Bacteria</taxon>
        <taxon>Pseudomonadati</taxon>
        <taxon>Pseudomonadota</taxon>
        <taxon>Alphaproteobacteria</taxon>
        <taxon>Hyphomicrobiales</taxon>
        <taxon>Enhydrobacter</taxon>
    </lineage>
</organism>
<sequence>MSITLPNASLDDTLSEAHARYERANPRSQAVHLEACNAMPGGNTRTTLFHGPFPLALESGQGGRVRDVDGHAYIDMIGEYSAALYGHSHPAIRAAVEAALARGLNLGGHGIAEARLAQLVCARFPSIELVRFTNSGTEANLMAVATAKAATGRKRVMVMNGGYHGGLMYFGGGGSPVNAPHDYLLGRYNDVEGTVALIEAHGPELACILVEPMLGAGGCIPATPAFLGAVREAASRVGAVLIFDEVMTSRMSAGGRQAMLGIAPDMTTLGKYIGGGMSFGAFGGNRDLMALYDPRRPDALPHGGTFNNNVLSMAAGYAGLSEAFTPAAADALFARGEALRARLNAAANAAGITAQWTGLGSMACVHFGIAGPIASPADLAAADKTALELFFLDMLHRGFYLARRGMIALNLMVSEEECTAFVDAWQDFLAERRPVLPG</sequence>
<gene>
    <name evidence="4" type="ORF">SAMN02745126_01939</name>
</gene>
<dbReference type="InterPro" id="IPR015421">
    <property type="entry name" value="PyrdxlP-dep_Trfase_major"/>
</dbReference>
<reference evidence="5" key="1">
    <citation type="submission" date="2017-02" db="EMBL/GenBank/DDBJ databases">
        <authorList>
            <person name="Varghese N."/>
            <person name="Submissions S."/>
        </authorList>
    </citation>
    <scope>NUCLEOTIDE SEQUENCE [LARGE SCALE GENOMIC DNA]</scope>
    <source>
        <strain evidence="5">ATCC 27094</strain>
    </source>
</reference>
<dbReference type="RefSeq" id="WP_085933676.1">
    <property type="nucleotide sequence ID" value="NZ_FUWJ01000002.1"/>
</dbReference>
<proteinExistence type="inferred from homology"/>
<evidence type="ECO:0000313" key="5">
    <source>
        <dbReference type="Proteomes" id="UP000190092"/>
    </source>
</evidence>
<dbReference type="AlphaFoldDB" id="A0A1T4MRX9"/>
<dbReference type="Gene3D" id="3.40.640.10">
    <property type="entry name" value="Type I PLP-dependent aspartate aminotransferase-like (Major domain)"/>
    <property type="match status" value="1"/>
</dbReference>
<dbReference type="PANTHER" id="PTHR43713">
    <property type="entry name" value="GLUTAMATE-1-SEMIALDEHYDE 2,1-AMINOMUTASE"/>
    <property type="match status" value="1"/>
</dbReference>
<comment type="cofactor">
    <cofactor evidence="1">
        <name>pyridoxal 5'-phosphate</name>
        <dbReference type="ChEBI" id="CHEBI:597326"/>
    </cofactor>
</comment>
<evidence type="ECO:0000256" key="3">
    <source>
        <dbReference type="RuleBase" id="RU003560"/>
    </source>
</evidence>
<accession>A0A1T4MRX9</accession>
<dbReference type="GO" id="GO:0030170">
    <property type="term" value="F:pyridoxal phosphate binding"/>
    <property type="evidence" value="ECO:0007669"/>
    <property type="project" value="InterPro"/>
</dbReference>
<dbReference type="GO" id="GO:0008483">
    <property type="term" value="F:transaminase activity"/>
    <property type="evidence" value="ECO:0007669"/>
    <property type="project" value="InterPro"/>
</dbReference>
<dbReference type="Proteomes" id="UP000190092">
    <property type="component" value="Unassembled WGS sequence"/>
</dbReference>
<dbReference type="PANTHER" id="PTHR43713:SF3">
    <property type="entry name" value="GLUTAMATE-1-SEMIALDEHYDE 2,1-AMINOMUTASE 1, CHLOROPLASTIC-RELATED"/>
    <property type="match status" value="1"/>
</dbReference>
<dbReference type="InterPro" id="IPR015424">
    <property type="entry name" value="PyrdxlP-dep_Trfase"/>
</dbReference>
<evidence type="ECO:0000313" key="4">
    <source>
        <dbReference type="EMBL" id="SJZ69661.1"/>
    </source>
</evidence>
<protein>
    <submittedName>
        <fullName evidence="4">Glutamate-1-semialdehyde 2,1-aminomutase</fullName>
    </submittedName>
</protein>
<dbReference type="InterPro" id="IPR005814">
    <property type="entry name" value="Aminotrans_3"/>
</dbReference>
<keyword evidence="2 3" id="KW-0663">Pyridoxal phosphate</keyword>
<name>A0A1T4MRX9_9HYPH</name>
<dbReference type="STRING" id="225324.SAMN02745126_01939"/>
<dbReference type="Pfam" id="PF00202">
    <property type="entry name" value="Aminotran_3"/>
    <property type="match status" value="1"/>
</dbReference>
<dbReference type="Gene3D" id="3.90.1150.10">
    <property type="entry name" value="Aspartate Aminotransferase, domain 1"/>
    <property type="match status" value="1"/>
</dbReference>
<dbReference type="EMBL" id="FUWJ01000002">
    <property type="protein sequence ID" value="SJZ69661.1"/>
    <property type="molecule type" value="Genomic_DNA"/>
</dbReference>
<evidence type="ECO:0000256" key="1">
    <source>
        <dbReference type="ARBA" id="ARBA00001933"/>
    </source>
</evidence>
<dbReference type="SUPFAM" id="SSF53383">
    <property type="entry name" value="PLP-dependent transferases"/>
    <property type="match status" value="1"/>
</dbReference>
<evidence type="ECO:0000256" key="2">
    <source>
        <dbReference type="ARBA" id="ARBA00022898"/>
    </source>
</evidence>